<dbReference type="RefSeq" id="WP_074746224.1">
    <property type="nucleotide sequence ID" value="NZ_FOCT01000006.1"/>
</dbReference>
<evidence type="ECO:0000313" key="2">
    <source>
        <dbReference type="Proteomes" id="UP000183898"/>
    </source>
</evidence>
<gene>
    <name evidence="1" type="ORF">SAMN05216404_106106</name>
</gene>
<dbReference type="Proteomes" id="UP000183898">
    <property type="component" value="Unassembled WGS sequence"/>
</dbReference>
<accession>A0A1H8INE2</accession>
<dbReference type="AlphaFoldDB" id="A0A1H8INE2"/>
<organism evidence="1 2">
    <name type="scientific">Nitrosospira multiformis</name>
    <dbReference type="NCBI Taxonomy" id="1231"/>
    <lineage>
        <taxon>Bacteria</taxon>
        <taxon>Pseudomonadati</taxon>
        <taxon>Pseudomonadota</taxon>
        <taxon>Betaproteobacteria</taxon>
        <taxon>Nitrosomonadales</taxon>
        <taxon>Nitrosomonadaceae</taxon>
        <taxon>Nitrosospira</taxon>
    </lineage>
</organism>
<proteinExistence type="predicted"/>
<name>A0A1H8INE2_9PROT</name>
<protein>
    <submittedName>
        <fullName evidence="1">Uncharacterized protein</fullName>
    </submittedName>
</protein>
<evidence type="ECO:0000313" key="1">
    <source>
        <dbReference type="EMBL" id="SEN69168.1"/>
    </source>
</evidence>
<sequence length="357" mass="39070">MAAPAPVQSVPDESKGIVLLFSTLPPDERKFIDEVTTIGKETVNLPAIFEDHETSSPEFAGKLTIKKLSTYARTNAFGHFKPMREAVSSAMAASQKLPPWLDELDEMLALPGSRLIDRTLGLSIALRESGGLARPARAGRIIDSFAEGGLDNLFSNRQMYLDAELVPEQWVKEMKRSRVKSSAAEIAQERLMGFYFARVGLAHVMLVRAVADEFFNDAGGAGDPDAEALAEAQIAALTSMERKIWLAITFANADGGKNVASVSPGATGIITILHAFHLANVPLHEITDVPNAESSRALRNFSPDVVVALKPQSSEKRVALQFLRRLKQFFRLNIATKTAIVSQAMDQHFMRLKTAKR</sequence>
<dbReference type="EMBL" id="FOCT01000006">
    <property type="protein sequence ID" value="SEN69168.1"/>
    <property type="molecule type" value="Genomic_DNA"/>
</dbReference>
<reference evidence="1 2" key="1">
    <citation type="submission" date="2016-10" db="EMBL/GenBank/DDBJ databases">
        <authorList>
            <person name="de Groot N.N."/>
        </authorList>
    </citation>
    <scope>NUCLEOTIDE SEQUENCE [LARGE SCALE GENOMIC DNA]</scope>
    <source>
        <strain evidence="1 2">Nl18</strain>
    </source>
</reference>